<feature type="compositionally biased region" description="Acidic residues" evidence="3">
    <location>
        <begin position="432"/>
        <end position="448"/>
    </location>
</feature>
<dbReference type="Pfam" id="PF23043">
    <property type="entry name" value="SH3-B_UBE2O"/>
    <property type="match status" value="1"/>
</dbReference>
<dbReference type="Pfam" id="PF00179">
    <property type="entry name" value="UQ_con"/>
    <property type="match status" value="1"/>
</dbReference>
<feature type="compositionally biased region" description="Polar residues" evidence="3">
    <location>
        <begin position="1011"/>
        <end position="1034"/>
    </location>
</feature>
<dbReference type="Gene3D" id="3.10.110.10">
    <property type="entry name" value="Ubiquitin Conjugating Enzyme"/>
    <property type="match status" value="1"/>
</dbReference>
<keyword evidence="6" id="KW-1185">Reference proteome</keyword>
<feature type="region of interest" description="Disordered" evidence="3">
    <location>
        <begin position="782"/>
        <end position="828"/>
    </location>
</feature>
<evidence type="ECO:0000259" key="4">
    <source>
        <dbReference type="PROSITE" id="PS50127"/>
    </source>
</evidence>
<feature type="domain" description="UBC core" evidence="4">
    <location>
        <begin position="1079"/>
        <end position="1239"/>
    </location>
</feature>
<dbReference type="Pfam" id="PF23046">
    <property type="entry name" value="tSH3-B_UBE2O"/>
    <property type="match status" value="1"/>
</dbReference>
<dbReference type="EnsemblMetazoa" id="AALFPA23_022980.R34177">
    <property type="protein sequence ID" value="AALFPA23_022980.P34177"/>
    <property type="gene ID" value="AALFPA23_022980"/>
</dbReference>
<feature type="compositionally biased region" description="Low complexity" evidence="3">
    <location>
        <begin position="460"/>
        <end position="482"/>
    </location>
</feature>
<feature type="region of interest" description="Disordered" evidence="3">
    <location>
        <begin position="860"/>
        <end position="930"/>
    </location>
</feature>
<dbReference type="InterPro" id="IPR057735">
    <property type="entry name" value="UBE2O-like_tSH3-B"/>
</dbReference>
<dbReference type="PANTHER" id="PTHR46116:SF15">
    <property type="entry name" value="(E3-INDEPENDENT) E2 UBIQUITIN-CONJUGATING ENZYME"/>
    <property type="match status" value="1"/>
</dbReference>
<feature type="region of interest" description="Disordered" evidence="3">
    <location>
        <begin position="685"/>
        <end position="707"/>
    </location>
</feature>
<feature type="compositionally biased region" description="Basic residues" evidence="3">
    <location>
        <begin position="483"/>
        <end position="492"/>
    </location>
</feature>
<evidence type="ECO:0000256" key="1">
    <source>
        <dbReference type="ARBA" id="ARBA00022679"/>
    </source>
</evidence>
<dbReference type="Pfam" id="PF23044">
    <property type="entry name" value="SH3-C_UBE2O"/>
    <property type="match status" value="1"/>
</dbReference>
<dbReference type="PROSITE" id="PS50127">
    <property type="entry name" value="UBC_2"/>
    <property type="match status" value="1"/>
</dbReference>
<dbReference type="RefSeq" id="XP_019561853.3">
    <property type="nucleotide sequence ID" value="XM_019706308.3"/>
</dbReference>
<evidence type="ECO:0000256" key="2">
    <source>
        <dbReference type="ARBA" id="ARBA00022786"/>
    </source>
</evidence>
<reference evidence="6" key="1">
    <citation type="journal article" date="2015" name="Proc. Natl. Acad. Sci. U.S.A.">
        <title>Genome sequence of the Asian Tiger mosquito, Aedes albopictus, reveals insights into its biology, genetics, and evolution.</title>
        <authorList>
            <person name="Chen X.G."/>
            <person name="Jiang X."/>
            <person name="Gu J."/>
            <person name="Xu M."/>
            <person name="Wu Y."/>
            <person name="Deng Y."/>
            <person name="Zhang C."/>
            <person name="Bonizzoni M."/>
            <person name="Dermauw W."/>
            <person name="Vontas J."/>
            <person name="Armbruster P."/>
            <person name="Huang X."/>
            <person name="Yang Y."/>
            <person name="Zhang H."/>
            <person name="He W."/>
            <person name="Peng H."/>
            <person name="Liu Y."/>
            <person name="Wu K."/>
            <person name="Chen J."/>
            <person name="Lirakis M."/>
            <person name="Topalis P."/>
            <person name="Van Leeuwen T."/>
            <person name="Hall A.B."/>
            <person name="Jiang X."/>
            <person name="Thorpe C."/>
            <person name="Mueller R.L."/>
            <person name="Sun C."/>
            <person name="Waterhouse R.M."/>
            <person name="Yan G."/>
            <person name="Tu Z.J."/>
            <person name="Fang X."/>
            <person name="James A.A."/>
        </authorList>
    </citation>
    <scope>NUCLEOTIDE SEQUENCE [LARGE SCALE GENOMIC DNA]</scope>
    <source>
        <strain evidence="6">Foshan</strain>
    </source>
</reference>
<feature type="region of interest" description="Disordered" evidence="3">
    <location>
        <begin position="1007"/>
        <end position="1034"/>
    </location>
</feature>
<dbReference type="InterPro" id="IPR057734">
    <property type="entry name" value="UBE2O-like_SH3-C"/>
</dbReference>
<dbReference type="InterPro" id="IPR000608">
    <property type="entry name" value="UBC"/>
</dbReference>
<name>A0ABM1ZZ91_AEDAL</name>
<dbReference type="CDD" id="cd23837">
    <property type="entry name" value="UBCc_UBE2O"/>
    <property type="match status" value="1"/>
</dbReference>
<evidence type="ECO:0000313" key="5">
    <source>
        <dbReference type="EnsemblMetazoa" id="AALFPA23_022980.P34177"/>
    </source>
</evidence>
<dbReference type="Proteomes" id="UP000069940">
    <property type="component" value="Unassembled WGS sequence"/>
</dbReference>
<feature type="region of interest" description="Disordered" evidence="3">
    <location>
        <begin position="396"/>
        <end position="506"/>
    </location>
</feature>
<dbReference type="PANTHER" id="PTHR46116">
    <property type="entry name" value="(E3-INDEPENDENT) E2 UBIQUITIN-CONJUGATING ENZYME"/>
    <property type="match status" value="1"/>
</dbReference>
<keyword evidence="2" id="KW-0833">Ubl conjugation pathway</keyword>
<feature type="compositionally biased region" description="Polar residues" evidence="3">
    <location>
        <begin position="860"/>
        <end position="876"/>
    </location>
</feature>
<feature type="compositionally biased region" description="Polar residues" evidence="3">
    <location>
        <begin position="797"/>
        <end position="819"/>
    </location>
</feature>
<dbReference type="GeneID" id="109430264"/>
<evidence type="ECO:0000256" key="3">
    <source>
        <dbReference type="SAM" id="MobiDB-lite"/>
    </source>
</evidence>
<sequence>MATSNSGAAKSSKALKGSGSAPSGGSSVFQPNHHHQQDDDGNENQYFYEDEIFCLDGKGRVRFGLVLENFEVSEEEGFEEDCLKKGEIRACWHPDGLEEIVKQTKVGLADRTLMPGDVVRRMIPGKDTQRGYCHEIFVKADVKIVGTKYVVRNVCSDRLRPLMSMPKDNAVCLDSWVGSTRNVAEKLVLKSPCGSLVETGPEFDYCALKDLECRSRCGYFASALFYPGQTLVVPLGEIENSKWIKTSAEMKRSMKRKVSDVKFTVQNVELEGVWVHWQCKASCEDIEAEMKEGGIQQPPDYITGENMKRLKKLNLFESCMLQINDKNYLKVEEDDTICRKSQWRKELSSRYRKMLKKEDENYEKVICDNENHKITLTGTDCEEAIKDKLETDRAKLCPITGKEGQKAGKMRRNSPRRPNSNQSSTICKLAESDEWQTDPEDDEDDADGCDSMASDGGGSPISSSCSSTVTPRGSPKKSPLLAKKLRKRKKRSASTNSNADRMPAPGDDVITETLVVYSSATVVWQDGTIETNIPSTELCPIHHLDDHEFFPGDFVLAGNTDPSHNPSFRDYGVIQNVDHHGRTAKVKWFSTYTCTDEPQPTYNGESEVSVYDLKDHPDFQYRPGTIVIRVANFNGDDSNCSAGQVIDNYPNGMVKVWWVNDHVSMCWPQDIFEVGQYDSENNFWGNDSDNNSWETEDETSELGGASPQHVCKPKLTANLERARVAMARLEELFIINPHLQNQEIMKKLLLVYKKCRYLDRLMDTSFFHERHFMGLVERVRKSNNQTTAERVQDQKNRLFNQNGSKATTPTAETPSSDQKNPSYSNNSISSNGTACMASASKKPNSHCNTHNLITANSFKLPSANNQSTSSDISSIDENPLGSTNTNSTRSTTDATGEDSGNFSAKSDSTSVPNGKNSSMNQSGGNDSLLNTELDNVNNLYMNISEDMNSTSSVFSFSPQAENVSAKLCSLIKAQLVKALQEINTRYSQADLFKEIIIEEIQLSPPPFDAQAISSTPSQLQSSPNNPTADQDESNNAADEVIPAAQNSEFNFVESFQVLDSAPSTHKYHLTVFQTNNAQGFYKAVQREHRLLRTALPPGVWVRTFEDRLDLLSVMIEGPKKTPYEDGLFLFDVQLGQDYPTAPPLCHYISYCSDRLNPNLYEDGKVCVSLLGTWSGRGTEMWGPNSTLLQVIVSIQGLILVDEPYFNEAGYEKQKGSQQGKENSRMYNEMVLLKLVQSMTKLISNSPEIFREQILMHFRARGKAMYQRINSWMELSNAANRAANTNAESLDKSHSKVTVSEATPSGSAQPTISSKEPELTAISTIMPDFPLIPASRGFCLTLVGLLENFLKTLETIASE</sequence>
<feature type="region of interest" description="Disordered" evidence="3">
    <location>
        <begin position="1"/>
        <end position="42"/>
    </location>
</feature>
<organism evidence="5 6">
    <name type="scientific">Aedes albopictus</name>
    <name type="common">Asian tiger mosquito</name>
    <name type="synonym">Stegomyia albopicta</name>
    <dbReference type="NCBI Taxonomy" id="7160"/>
    <lineage>
        <taxon>Eukaryota</taxon>
        <taxon>Metazoa</taxon>
        <taxon>Ecdysozoa</taxon>
        <taxon>Arthropoda</taxon>
        <taxon>Hexapoda</taxon>
        <taxon>Insecta</taxon>
        <taxon>Pterygota</taxon>
        <taxon>Neoptera</taxon>
        <taxon>Endopterygota</taxon>
        <taxon>Diptera</taxon>
        <taxon>Nematocera</taxon>
        <taxon>Culicoidea</taxon>
        <taxon>Culicidae</taxon>
        <taxon>Culicinae</taxon>
        <taxon>Aedini</taxon>
        <taxon>Aedes</taxon>
        <taxon>Stegomyia</taxon>
    </lineage>
</organism>
<feature type="region of interest" description="Disordered" evidence="3">
    <location>
        <begin position="1283"/>
        <end position="1314"/>
    </location>
</feature>
<dbReference type="SMART" id="SM00212">
    <property type="entry name" value="UBCc"/>
    <property type="match status" value="1"/>
</dbReference>
<accession>A0ABM1ZZ91</accession>
<dbReference type="InterPro" id="IPR016135">
    <property type="entry name" value="UBQ-conjugating_enzyme/RWD"/>
</dbReference>
<keyword evidence="1" id="KW-0808">Transferase</keyword>
<protein>
    <recommendedName>
        <fullName evidence="4">UBC core domain-containing protein</fullName>
    </recommendedName>
</protein>
<reference evidence="5" key="2">
    <citation type="submission" date="2025-05" db="UniProtKB">
        <authorList>
            <consortium name="EnsemblMetazoa"/>
        </authorList>
    </citation>
    <scope>IDENTIFICATION</scope>
    <source>
        <strain evidence="5">Foshan</strain>
    </source>
</reference>
<dbReference type="InterPro" id="IPR057733">
    <property type="entry name" value="UBE2O-like_SH3-B"/>
</dbReference>
<proteinExistence type="predicted"/>
<evidence type="ECO:0000313" key="6">
    <source>
        <dbReference type="Proteomes" id="UP000069940"/>
    </source>
</evidence>
<feature type="compositionally biased region" description="Polar residues" evidence="3">
    <location>
        <begin position="1295"/>
        <end position="1313"/>
    </location>
</feature>
<dbReference type="SUPFAM" id="SSF54495">
    <property type="entry name" value="UBC-like"/>
    <property type="match status" value="1"/>
</dbReference>
<feature type="compositionally biased region" description="Polar residues" evidence="3">
    <location>
        <begin position="898"/>
        <end position="930"/>
    </location>
</feature>
<feature type="compositionally biased region" description="Low complexity" evidence="3">
    <location>
        <begin position="882"/>
        <end position="892"/>
    </location>
</feature>
<feature type="compositionally biased region" description="Low complexity" evidence="3">
    <location>
        <begin position="1"/>
        <end position="27"/>
    </location>
</feature>